<evidence type="ECO:0000256" key="1">
    <source>
        <dbReference type="SAM" id="MobiDB-lite"/>
    </source>
</evidence>
<reference evidence="3 4" key="1">
    <citation type="submission" date="2013-08" db="EMBL/GenBank/DDBJ databases">
        <authorList>
            <person name="Weinstock G."/>
            <person name="Sodergren E."/>
            <person name="Wylie T."/>
            <person name="Fulton L."/>
            <person name="Fulton R."/>
            <person name="Fronick C."/>
            <person name="O'Laughlin M."/>
            <person name="Godfrey J."/>
            <person name="Miner T."/>
            <person name="Herter B."/>
            <person name="Appelbaum E."/>
            <person name="Cordes M."/>
            <person name="Lek S."/>
            <person name="Wollam A."/>
            <person name="Pepin K.H."/>
            <person name="Palsikar V.B."/>
            <person name="Mitreva M."/>
            <person name="Wilson R.K."/>
        </authorList>
    </citation>
    <scope>NUCLEOTIDE SEQUENCE [LARGE SCALE GENOMIC DNA]</scope>
    <source>
        <strain evidence="3 4">F0041</strain>
    </source>
</reference>
<dbReference type="Pfam" id="PF12146">
    <property type="entry name" value="Hydrolase_4"/>
    <property type="match status" value="1"/>
</dbReference>
<dbReference type="SUPFAM" id="SSF53474">
    <property type="entry name" value="alpha/beta-Hydrolases"/>
    <property type="match status" value="1"/>
</dbReference>
<protein>
    <submittedName>
        <fullName evidence="3">X-Pro dipeptidyl-peptidase</fullName>
    </submittedName>
</protein>
<name>U2CMX8_9BACE</name>
<sequence>MISQAGFTVFFGSGQKLPPKKTGISFGKTIFADIHLKKRLIRMKHMKKQMKKTSLFIILIGLMAMAGLPSPAQAQDITGSWHGKLKLPVGSLSIVFHIKQAPEGGYTATLDSPDQGAKGIPTEKTTFENSTLHIRIPTIGASYEGKLTEEGKITGTFTQGVALKLDLEKGEAPRPKRPQEPQPPFPYKSEEVKVRNEQDGIDLAGTLTLPAEGRNFPAVVLLTGSGPQNRDEELMGHKPFLVIADHLTRNGIAVLRCDDRGTGASQGDYASTANTGFARDAEAAIGYLRHRKEIDPRKVGIIGHSNGALIAFGIGAKDRELAFIVSLAGSAVRGDSLLLKQTETLSKLSGMPDAGWQNLKPILRERYTLLMQAGKTPEKLREELLAHVYSSMPQQQANEAVRKRAEAEAAAMTSPWFLEFLKHDPAADLKRVKCPLFALNGEKDAQVDAETNLNAIRLHTTEGGNKRVTTKAYPGLNHLFQHCTTGAVNEYAQIEETISPEVLKDITEWILGITAR</sequence>
<dbReference type="GO" id="GO:0052689">
    <property type="term" value="F:carboxylic ester hydrolase activity"/>
    <property type="evidence" value="ECO:0007669"/>
    <property type="project" value="TreeGrafter"/>
</dbReference>
<organism evidence="3 4">
    <name type="scientific">Bacteroides pyogenes F0041</name>
    <dbReference type="NCBI Taxonomy" id="1321819"/>
    <lineage>
        <taxon>Bacteria</taxon>
        <taxon>Pseudomonadati</taxon>
        <taxon>Bacteroidota</taxon>
        <taxon>Bacteroidia</taxon>
        <taxon>Bacteroidales</taxon>
        <taxon>Bacteroidaceae</taxon>
        <taxon>Bacteroides</taxon>
    </lineage>
</organism>
<feature type="compositionally biased region" description="Basic and acidic residues" evidence="1">
    <location>
        <begin position="170"/>
        <end position="179"/>
    </location>
</feature>
<dbReference type="InterPro" id="IPR029058">
    <property type="entry name" value="AB_hydrolase_fold"/>
</dbReference>
<dbReference type="PATRIC" id="fig|1321819.3.peg.1147"/>
<dbReference type="Proteomes" id="UP000016496">
    <property type="component" value="Unassembled WGS sequence"/>
</dbReference>
<evidence type="ECO:0000313" key="4">
    <source>
        <dbReference type="Proteomes" id="UP000016496"/>
    </source>
</evidence>
<gene>
    <name evidence="3" type="ORF">HMPREF1981_01255</name>
</gene>
<dbReference type="PANTHER" id="PTHR43265:SF1">
    <property type="entry name" value="ESTERASE ESTD"/>
    <property type="match status" value="1"/>
</dbReference>
<accession>U2CMX8</accession>
<dbReference type="InterPro" id="IPR022742">
    <property type="entry name" value="Hydrolase_4"/>
</dbReference>
<feature type="region of interest" description="Disordered" evidence="1">
    <location>
        <begin position="170"/>
        <end position="189"/>
    </location>
</feature>
<evidence type="ECO:0000313" key="3">
    <source>
        <dbReference type="EMBL" id="ERI85900.1"/>
    </source>
</evidence>
<dbReference type="InterPro" id="IPR053145">
    <property type="entry name" value="AB_hydrolase_Est10"/>
</dbReference>
<dbReference type="EMBL" id="AWSV01000068">
    <property type="protein sequence ID" value="ERI85900.1"/>
    <property type="molecule type" value="Genomic_DNA"/>
</dbReference>
<dbReference type="Gene3D" id="3.40.50.1820">
    <property type="entry name" value="alpha/beta hydrolase"/>
    <property type="match status" value="1"/>
</dbReference>
<dbReference type="HOGENOM" id="CLU_033707_2_0_10"/>
<evidence type="ECO:0000259" key="2">
    <source>
        <dbReference type="Pfam" id="PF12146"/>
    </source>
</evidence>
<proteinExistence type="predicted"/>
<dbReference type="PANTHER" id="PTHR43265">
    <property type="entry name" value="ESTERASE ESTD"/>
    <property type="match status" value="1"/>
</dbReference>
<feature type="domain" description="Serine aminopeptidase S33" evidence="2">
    <location>
        <begin position="243"/>
        <end position="479"/>
    </location>
</feature>
<dbReference type="AlphaFoldDB" id="U2CMX8"/>
<comment type="caution">
    <text evidence="3">The sequence shown here is derived from an EMBL/GenBank/DDBJ whole genome shotgun (WGS) entry which is preliminary data.</text>
</comment>